<sequence length="181" mass="20784">MSINQNSNHQREEAVKMAVPTNLPQCTICQQSLDILISDVKAICICGHFFHSFCLHEWMEKFLLVSQKPACPICKQRFSSAQLFRLFPSMPNPGIGSSLALVPSLVMERSILVDQTPINQYEKKERKSCRRCKRLIMFTSEFAKLGSRAQKSFDKNVGKILKMKSLLDPMLELVRNYQEEK</sequence>
<organism evidence="1 2">
    <name type="scientific">Dioscorea alata</name>
    <name type="common">Purple yam</name>
    <dbReference type="NCBI Taxonomy" id="55571"/>
    <lineage>
        <taxon>Eukaryota</taxon>
        <taxon>Viridiplantae</taxon>
        <taxon>Streptophyta</taxon>
        <taxon>Embryophyta</taxon>
        <taxon>Tracheophyta</taxon>
        <taxon>Spermatophyta</taxon>
        <taxon>Magnoliopsida</taxon>
        <taxon>Liliopsida</taxon>
        <taxon>Dioscoreales</taxon>
        <taxon>Dioscoreaceae</taxon>
        <taxon>Dioscorea</taxon>
    </lineage>
</organism>
<dbReference type="Proteomes" id="UP000827976">
    <property type="component" value="Chromosome 14"/>
</dbReference>
<comment type="caution">
    <text evidence="1">The sequence shown here is derived from an EMBL/GenBank/DDBJ whole genome shotgun (WGS) entry which is preliminary data.</text>
</comment>
<accession>A0ACB7URV7</accession>
<name>A0ACB7URV7_DIOAL</name>
<proteinExistence type="predicted"/>
<reference evidence="2" key="1">
    <citation type="journal article" date="2022" name="Nat. Commun.">
        <title>Chromosome evolution and the genetic basis of agronomically important traits in greater yam.</title>
        <authorList>
            <person name="Bredeson J.V."/>
            <person name="Lyons J.B."/>
            <person name="Oniyinde I.O."/>
            <person name="Okereke N.R."/>
            <person name="Kolade O."/>
            <person name="Nnabue I."/>
            <person name="Nwadili C.O."/>
            <person name="Hribova E."/>
            <person name="Parker M."/>
            <person name="Nwogha J."/>
            <person name="Shu S."/>
            <person name="Carlson J."/>
            <person name="Kariba R."/>
            <person name="Muthemba S."/>
            <person name="Knop K."/>
            <person name="Barton G.J."/>
            <person name="Sherwood A.V."/>
            <person name="Lopez-Montes A."/>
            <person name="Asiedu R."/>
            <person name="Jamnadass R."/>
            <person name="Muchugi A."/>
            <person name="Goodstein D."/>
            <person name="Egesi C.N."/>
            <person name="Featherston J."/>
            <person name="Asfaw A."/>
            <person name="Simpson G.G."/>
            <person name="Dolezel J."/>
            <person name="Hendre P.S."/>
            <person name="Van Deynze A."/>
            <person name="Kumar P.L."/>
            <person name="Obidiegwu J.E."/>
            <person name="Bhattacharjee R."/>
            <person name="Rokhsar D.S."/>
        </authorList>
    </citation>
    <scope>NUCLEOTIDE SEQUENCE [LARGE SCALE GENOMIC DNA]</scope>
    <source>
        <strain evidence="2">cv. TDa95/00328</strain>
    </source>
</reference>
<evidence type="ECO:0000313" key="1">
    <source>
        <dbReference type="EMBL" id="KAH7663472.1"/>
    </source>
</evidence>
<dbReference type="EMBL" id="CM037024">
    <property type="protein sequence ID" value="KAH7663472.1"/>
    <property type="molecule type" value="Genomic_DNA"/>
</dbReference>
<protein>
    <submittedName>
        <fullName evidence="1">Zinc finger RING/FYVE/PHD-type protein</fullName>
    </submittedName>
</protein>
<keyword evidence="2" id="KW-1185">Reference proteome</keyword>
<evidence type="ECO:0000313" key="2">
    <source>
        <dbReference type="Proteomes" id="UP000827976"/>
    </source>
</evidence>
<gene>
    <name evidence="1" type="ORF">IHE45_14G057900</name>
</gene>